<dbReference type="EMBL" id="BMGM01000011">
    <property type="protein sequence ID" value="GGE42634.1"/>
    <property type="molecule type" value="Genomic_DNA"/>
</dbReference>
<dbReference type="GO" id="GO:0008168">
    <property type="term" value="F:methyltransferase activity"/>
    <property type="evidence" value="ECO:0007669"/>
    <property type="project" value="UniProtKB-KW"/>
</dbReference>
<reference evidence="6" key="1">
    <citation type="journal article" date="2019" name="Int. J. Syst. Evol. Microbiol.">
        <title>The Global Catalogue of Microorganisms (GCM) 10K type strain sequencing project: providing services to taxonomists for standard genome sequencing and annotation.</title>
        <authorList>
            <consortium name="The Broad Institute Genomics Platform"/>
            <consortium name="The Broad Institute Genome Sequencing Center for Infectious Disease"/>
            <person name="Wu L."/>
            <person name="Ma J."/>
        </authorList>
    </citation>
    <scope>NUCLEOTIDE SEQUENCE [LARGE SCALE GENOMIC DNA]</scope>
    <source>
        <strain evidence="6">CGMCC 1.12931</strain>
    </source>
</reference>
<dbReference type="PANTHER" id="PTHR47313:SF1">
    <property type="entry name" value="RIBOSOMAL RNA LARGE SUBUNIT METHYLTRANSFERASE K_L"/>
    <property type="match status" value="1"/>
</dbReference>
<dbReference type="PANTHER" id="PTHR47313">
    <property type="entry name" value="RIBOSOMAL RNA LARGE SUBUNIT METHYLTRANSFERASE K/L"/>
    <property type="match status" value="1"/>
</dbReference>
<proteinExistence type="predicted"/>
<evidence type="ECO:0000256" key="3">
    <source>
        <dbReference type="PROSITE-ProRule" id="PRU00529"/>
    </source>
</evidence>
<dbReference type="GO" id="GO:0032259">
    <property type="term" value="P:methylation"/>
    <property type="evidence" value="ECO:0007669"/>
    <property type="project" value="UniProtKB-KW"/>
</dbReference>
<dbReference type="Pfam" id="PF02926">
    <property type="entry name" value="THUMP"/>
    <property type="match status" value="1"/>
</dbReference>
<feature type="domain" description="THUMP" evidence="4">
    <location>
        <begin position="46"/>
        <end position="157"/>
    </location>
</feature>
<dbReference type="Proteomes" id="UP000599179">
    <property type="component" value="Unassembled WGS sequence"/>
</dbReference>
<dbReference type="Pfam" id="PF01170">
    <property type="entry name" value="UPF0020"/>
    <property type="match status" value="1"/>
</dbReference>
<dbReference type="PROSITE" id="PS51165">
    <property type="entry name" value="THUMP"/>
    <property type="match status" value="1"/>
</dbReference>
<dbReference type="InterPro" id="IPR054170">
    <property type="entry name" value="RlmL_1st"/>
</dbReference>
<dbReference type="Gene3D" id="3.30.2130.30">
    <property type="match status" value="1"/>
</dbReference>
<dbReference type="Gene3D" id="3.40.50.150">
    <property type="entry name" value="Vaccinia Virus protein VP39"/>
    <property type="match status" value="1"/>
</dbReference>
<keyword evidence="3" id="KW-0694">RNA-binding</keyword>
<dbReference type="CDD" id="cd11715">
    <property type="entry name" value="THUMP_AdoMetMT"/>
    <property type="match status" value="1"/>
</dbReference>
<accession>A0ABQ1SJ52</accession>
<keyword evidence="2" id="KW-0808">Transferase</keyword>
<evidence type="ECO:0000313" key="5">
    <source>
        <dbReference type="EMBL" id="GGE42634.1"/>
    </source>
</evidence>
<sequence length="382" mass="43658">MGNNFKMLARTLFGLEDVLEKELQKLGAMDIKKGNRHVQFVGDLGFLYKANLSLSTAINILKPIKQFKIETVDDLYHQIYDYPWEKTIDENQSIVIHSSVFSTLFNNTQFAVFKTKDAIVDRMRNKTGNRPDVDTKTADIHVHIHIDRNFCSLSLDSSGDPLFKRGYRKDTNIAPINEVLAAGMLKLSGWDGKTNFIDPMCGSGTILIEAAMMACNIPPNLNRNEFAFMKWKDWDKDLYNTIIDSVVKKIRDFSYKIIGYDKAPSAVMKAIDNVANADLSEFVDVEIKNFFNSEKELQGPLHMVFNPPYGERLEINIPEFYSKIGDTLKQNYHGTQAWMIVANMEAIKNVGLKPSRKIKLFNGPIETRLVKYDIYEGSKRRD</sequence>
<dbReference type="InterPro" id="IPR029063">
    <property type="entry name" value="SAM-dependent_MTases_sf"/>
</dbReference>
<dbReference type="InterPro" id="IPR053943">
    <property type="entry name" value="RlmKL-like_Mtase_CS"/>
</dbReference>
<dbReference type="SUPFAM" id="SSF53335">
    <property type="entry name" value="S-adenosyl-L-methionine-dependent methyltransferases"/>
    <property type="match status" value="1"/>
</dbReference>
<dbReference type="InterPro" id="IPR000241">
    <property type="entry name" value="RlmKL-like_Mtase"/>
</dbReference>
<dbReference type="SMART" id="SM00981">
    <property type="entry name" value="THUMP"/>
    <property type="match status" value="1"/>
</dbReference>
<dbReference type="RefSeq" id="WP_188459305.1">
    <property type="nucleotide sequence ID" value="NZ_BMGM01000011.1"/>
</dbReference>
<dbReference type="PROSITE" id="PS01261">
    <property type="entry name" value="UPF0020"/>
    <property type="match status" value="1"/>
</dbReference>
<evidence type="ECO:0000256" key="1">
    <source>
        <dbReference type="ARBA" id="ARBA00022603"/>
    </source>
</evidence>
<evidence type="ECO:0000256" key="2">
    <source>
        <dbReference type="ARBA" id="ARBA00022679"/>
    </source>
</evidence>
<organism evidence="5 6">
    <name type="scientific">Psychroflexus planctonicus</name>
    <dbReference type="NCBI Taxonomy" id="1526575"/>
    <lineage>
        <taxon>Bacteria</taxon>
        <taxon>Pseudomonadati</taxon>
        <taxon>Bacteroidota</taxon>
        <taxon>Flavobacteriia</taxon>
        <taxon>Flavobacteriales</taxon>
        <taxon>Flavobacteriaceae</taxon>
        <taxon>Psychroflexus</taxon>
    </lineage>
</organism>
<protein>
    <submittedName>
        <fullName evidence="5">RNA methyltransferase</fullName>
    </submittedName>
</protein>
<keyword evidence="1 5" id="KW-0489">Methyltransferase</keyword>
<evidence type="ECO:0000313" key="6">
    <source>
        <dbReference type="Proteomes" id="UP000599179"/>
    </source>
</evidence>
<gene>
    <name evidence="5" type="ORF">GCM10010832_23190</name>
</gene>
<name>A0ABQ1SJ52_9FLAO</name>
<dbReference type="InterPro" id="IPR004114">
    <property type="entry name" value="THUMP_dom"/>
</dbReference>
<comment type="caution">
    <text evidence="5">The sequence shown here is derived from an EMBL/GenBank/DDBJ whole genome shotgun (WGS) entry which is preliminary data.</text>
</comment>
<dbReference type="Pfam" id="PF22020">
    <property type="entry name" value="RlmL_1st"/>
    <property type="match status" value="1"/>
</dbReference>
<evidence type="ECO:0000259" key="4">
    <source>
        <dbReference type="PROSITE" id="PS51165"/>
    </source>
</evidence>
<keyword evidence="6" id="KW-1185">Reference proteome</keyword>